<evidence type="ECO:0000256" key="1">
    <source>
        <dbReference type="SAM" id="Phobius"/>
    </source>
</evidence>
<dbReference type="GO" id="GO:0005886">
    <property type="term" value="C:plasma membrane"/>
    <property type="evidence" value="ECO:0007669"/>
    <property type="project" value="TreeGrafter"/>
</dbReference>
<dbReference type="PANTHER" id="PTHR30336:SF4">
    <property type="entry name" value="ENVELOPE BIOGENESIS FACTOR ELYC"/>
    <property type="match status" value="1"/>
</dbReference>
<dbReference type="CDD" id="cd06259">
    <property type="entry name" value="YdcF-like"/>
    <property type="match status" value="1"/>
</dbReference>
<dbReference type="STRING" id="65393.PCC7424_0452"/>
<name>B7KD98_GLOC7</name>
<dbReference type="eggNOG" id="COG1434">
    <property type="taxonomic scope" value="Bacteria"/>
</dbReference>
<dbReference type="Gene3D" id="3.40.50.620">
    <property type="entry name" value="HUPs"/>
    <property type="match status" value="1"/>
</dbReference>
<evidence type="ECO:0000313" key="3">
    <source>
        <dbReference type="EMBL" id="ACK68918.1"/>
    </source>
</evidence>
<sequence>MFLFLSKLLPLFLYPLGLSCVLLVTTLILWWKRPAWIPFPVTLALIILLVASNGWISNQLVQSLEWQNIPSEIPQAEAIVLLGGATKPPAYPRPMVDMSEQGDRVLYAAKLYLDQKAPLIIASGGRIDWLSNEQSESADMANLLQLMGVPPQVIIQEPDSLNTYENATNVKKILQEKGIKQVLLVTSALHMPRSLFIFKKLGIDVIAAPTDFLVSRTELEPNNLTLEGIILNILPSSENLDRTTKALKEYIGLLVYSFIK</sequence>
<protein>
    <recommendedName>
        <fullName evidence="2">DUF218 domain-containing protein</fullName>
    </recommendedName>
</protein>
<dbReference type="Proteomes" id="UP000002384">
    <property type="component" value="Chromosome"/>
</dbReference>
<dbReference type="EMBL" id="CP001291">
    <property type="protein sequence ID" value="ACK68918.1"/>
    <property type="molecule type" value="Genomic_DNA"/>
</dbReference>
<evidence type="ECO:0000313" key="4">
    <source>
        <dbReference type="Proteomes" id="UP000002384"/>
    </source>
</evidence>
<feature type="transmembrane region" description="Helical" evidence="1">
    <location>
        <begin position="37"/>
        <end position="56"/>
    </location>
</feature>
<proteinExistence type="predicted"/>
<dbReference type="PANTHER" id="PTHR30336">
    <property type="entry name" value="INNER MEMBRANE PROTEIN, PROBABLE PERMEASE"/>
    <property type="match status" value="1"/>
</dbReference>
<keyword evidence="1" id="KW-0812">Transmembrane</keyword>
<keyword evidence="4" id="KW-1185">Reference proteome</keyword>
<dbReference type="InterPro" id="IPR051599">
    <property type="entry name" value="Cell_Envelope_Assoc"/>
</dbReference>
<dbReference type="InterPro" id="IPR003848">
    <property type="entry name" value="DUF218"/>
</dbReference>
<dbReference type="GO" id="GO:0043164">
    <property type="term" value="P:Gram-negative-bacterium-type cell wall biogenesis"/>
    <property type="evidence" value="ECO:0007669"/>
    <property type="project" value="TreeGrafter"/>
</dbReference>
<dbReference type="InterPro" id="IPR014729">
    <property type="entry name" value="Rossmann-like_a/b/a_fold"/>
</dbReference>
<gene>
    <name evidence="3" type="ordered locus">PCC7424_0452</name>
</gene>
<feature type="domain" description="DUF218" evidence="2">
    <location>
        <begin position="77"/>
        <end position="252"/>
    </location>
</feature>
<dbReference type="AlphaFoldDB" id="B7KD98"/>
<reference evidence="4" key="1">
    <citation type="journal article" date="2011" name="MBio">
        <title>Novel metabolic attributes of the genus Cyanothece, comprising a group of unicellular nitrogen-fixing Cyanobacteria.</title>
        <authorList>
            <person name="Bandyopadhyay A."/>
            <person name="Elvitigala T."/>
            <person name="Welsh E."/>
            <person name="Stockel J."/>
            <person name="Liberton M."/>
            <person name="Min H."/>
            <person name="Sherman L.A."/>
            <person name="Pakrasi H.B."/>
        </authorList>
    </citation>
    <scope>NUCLEOTIDE SEQUENCE [LARGE SCALE GENOMIC DNA]</scope>
    <source>
        <strain evidence="4">PCC 7424</strain>
    </source>
</reference>
<dbReference type="KEGG" id="cyc:PCC7424_0452"/>
<dbReference type="OrthoDB" id="9782395at2"/>
<keyword evidence="1" id="KW-0472">Membrane</keyword>
<accession>B7KD98</accession>
<organism evidence="3 4">
    <name type="scientific">Gloeothece citriformis (strain PCC 7424)</name>
    <name type="common">Cyanothece sp. (strain PCC 7424)</name>
    <dbReference type="NCBI Taxonomy" id="65393"/>
    <lineage>
        <taxon>Bacteria</taxon>
        <taxon>Bacillati</taxon>
        <taxon>Cyanobacteriota</taxon>
        <taxon>Cyanophyceae</taxon>
        <taxon>Oscillatoriophycideae</taxon>
        <taxon>Chroococcales</taxon>
        <taxon>Aphanothecaceae</taxon>
        <taxon>Gloeothece</taxon>
        <taxon>Gloeothece citriformis</taxon>
    </lineage>
</organism>
<keyword evidence="1" id="KW-1133">Transmembrane helix</keyword>
<dbReference type="GO" id="GO:0000270">
    <property type="term" value="P:peptidoglycan metabolic process"/>
    <property type="evidence" value="ECO:0007669"/>
    <property type="project" value="TreeGrafter"/>
</dbReference>
<dbReference type="Pfam" id="PF02698">
    <property type="entry name" value="DUF218"/>
    <property type="match status" value="1"/>
</dbReference>
<dbReference type="PROSITE" id="PS51257">
    <property type="entry name" value="PROKAR_LIPOPROTEIN"/>
    <property type="match status" value="1"/>
</dbReference>
<evidence type="ECO:0000259" key="2">
    <source>
        <dbReference type="Pfam" id="PF02698"/>
    </source>
</evidence>
<dbReference type="RefSeq" id="WP_012597865.1">
    <property type="nucleotide sequence ID" value="NC_011729.1"/>
</dbReference>
<feature type="transmembrane region" description="Helical" evidence="1">
    <location>
        <begin position="12"/>
        <end position="31"/>
    </location>
</feature>
<dbReference type="HOGENOM" id="CLU_053514_1_1_3"/>